<comment type="similarity">
    <text evidence="1">Belongs to the short-chain dehydrogenases/reductases (SDR) family.</text>
</comment>
<dbReference type="InterPro" id="IPR002347">
    <property type="entry name" value="SDR_fam"/>
</dbReference>
<dbReference type="GO" id="GO:0016491">
    <property type="term" value="F:oxidoreductase activity"/>
    <property type="evidence" value="ECO:0007669"/>
    <property type="project" value="UniProtKB-KW"/>
</dbReference>
<dbReference type="PANTHER" id="PTHR44196:SF1">
    <property type="entry name" value="DEHYDROGENASE_REDUCTASE SDR FAMILY MEMBER 7B"/>
    <property type="match status" value="1"/>
</dbReference>
<dbReference type="Pfam" id="PF00106">
    <property type="entry name" value="adh_short"/>
    <property type="match status" value="1"/>
</dbReference>
<dbReference type="SUPFAM" id="SSF51735">
    <property type="entry name" value="NAD(P)-binding Rossmann-fold domains"/>
    <property type="match status" value="1"/>
</dbReference>
<dbReference type="GO" id="GO:0016020">
    <property type="term" value="C:membrane"/>
    <property type="evidence" value="ECO:0007669"/>
    <property type="project" value="TreeGrafter"/>
</dbReference>
<organism evidence="3 4">
    <name type="scientific">Tolypothrix tenuis PCC 7101</name>
    <dbReference type="NCBI Taxonomy" id="231146"/>
    <lineage>
        <taxon>Bacteria</taxon>
        <taxon>Bacillati</taxon>
        <taxon>Cyanobacteriota</taxon>
        <taxon>Cyanophyceae</taxon>
        <taxon>Nostocales</taxon>
        <taxon>Tolypothrichaceae</taxon>
        <taxon>Tolypothrix</taxon>
    </lineage>
</organism>
<protein>
    <submittedName>
        <fullName evidence="3">Short-chain dehydrogenase/reductase SDR</fullName>
    </submittedName>
</protein>
<evidence type="ECO:0000256" key="2">
    <source>
        <dbReference type="ARBA" id="ARBA00023002"/>
    </source>
</evidence>
<dbReference type="AlphaFoldDB" id="A0A1Z4N496"/>
<evidence type="ECO:0000313" key="3">
    <source>
        <dbReference type="EMBL" id="BAZ00495.1"/>
    </source>
</evidence>
<evidence type="ECO:0000256" key="1">
    <source>
        <dbReference type="ARBA" id="ARBA00006484"/>
    </source>
</evidence>
<reference evidence="3 4" key="1">
    <citation type="submission" date="2017-06" db="EMBL/GenBank/DDBJ databases">
        <title>Genome sequencing of cyanobaciteial culture collection at National Institute for Environmental Studies (NIES).</title>
        <authorList>
            <person name="Hirose Y."/>
            <person name="Shimura Y."/>
            <person name="Fujisawa T."/>
            <person name="Nakamura Y."/>
            <person name="Kawachi M."/>
        </authorList>
    </citation>
    <scope>NUCLEOTIDE SEQUENCE [LARGE SCALE GENOMIC DNA]</scope>
    <source>
        <strain evidence="3 4">NIES-37</strain>
    </source>
</reference>
<dbReference type="PRINTS" id="PR00081">
    <property type="entry name" value="GDHRDH"/>
</dbReference>
<dbReference type="EMBL" id="AP018248">
    <property type="protein sequence ID" value="BAZ00495.1"/>
    <property type="molecule type" value="Genomic_DNA"/>
</dbReference>
<dbReference type="CDD" id="cd05233">
    <property type="entry name" value="SDR_c"/>
    <property type="match status" value="1"/>
</dbReference>
<evidence type="ECO:0000313" key="4">
    <source>
        <dbReference type="Proteomes" id="UP000218785"/>
    </source>
</evidence>
<dbReference type="RefSeq" id="WP_096579415.1">
    <property type="nucleotide sequence ID" value="NZ_CAWNJS010000001.1"/>
</dbReference>
<dbReference type="PANTHER" id="PTHR44196">
    <property type="entry name" value="DEHYDROGENASE/REDUCTASE SDR FAMILY MEMBER 7B"/>
    <property type="match status" value="1"/>
</dbReference>
<sequence>MKDKVVFISGSARGLGASLAEYFYHDNANVFCASRSGEKPKSLENTDPKRVSSGTLDICDYPSCEQAISQCLSIFGRIDILINNASGFFGRKKIGDYSPVELRSEIETTLLGAINLTNVFVERAALEEINQHIIFISSTSGLSREGGNELFPVYAAAKAGIIRFAECINASTREKGIYSHTLIPSNIREANLAYEAAVSRSDVFQAIKFLIEPSHNLYVDQIVLNPARVQKP</sequence>
<dbReference type="Gene3D" id="3.40.50.720">
    <property type="entry name" value="NAD(P)-binding Rossmann-like Domain"/>
    <property type="match status" value="1"/>
</dbReference>
<dbReference type="Proteomes" id="UP000218785">
    <property type="component" value="Chromosome"/>
</dbReference>
<accession>A0A1Z4N496</accession>
<gene>
    <name evidence="3" type="ORF">NIES37_44870</name>
</gene>
<dbReference type="KEGG" id="ttq:NIES37_44870"/>
<keyword evidence="2" id="KW-0560">Oxidoreductase</keyword>
<dbReference type="InterPro" id="IPR036291">
    <property type="entry name" value="NAD(P)-bd_dom_sf"/>
</dbReference>
<name>A0A1Z4N496_9CYAN</name>
<keyword evidence="4" id="KW-1185">Reference proteome</keyword>
<proteinExistence type="inferred from homology"/>